<dbReference type="Proteomes" id="UP000294929">
    <property type="component" value="Unassembled WGS sequence"/>
</dbReference>
<evidence type="ECO:0000313" key="1">
    <source>
        <dbReference type="EMBL" id="TDK91249.1"/>
    </source>
</evidence>
<sequence length="140" mass="15765">MKSSPDSELHGCLLQLNSPARPWLIRDGVPEGVDLVAEWKSGDPDWRQVLEDLGVALTFQIHLRLDADNRLVHAVDHLIEWRQDAEGQWIECHDTGDLQLSWSGNSNCMHHLITTDDIKIPIQQCAADAGWTYCVGWSSP</sequence>
<gene>
    <name evidence="1" type="ORF">EUA03_08175</name>
</gene>
<proteinExistence type="predicted"/>
<name>A0A4R5WK63_MYCMU</name>
<evidence type="ECO:0000313" key="2">
    <source>
        <dbReference type="Proteomes" id="UP000294929"/>
    </source>
</evidence>
<protein>
    <submittedName>
        <fullName evidence="1">Uncharacterized protein</fullName>
    </submittedName>
</protein>
<accession>A0A4R5WK63</accession>
<reference evidence="1 2" key="1">
    <citation type="submission" date="2019-01" db="EMBL/GenBank/DDBJ databases">
        <title>High-quality-draft genome sequences of five non-tuberculosis mycobacteriaceae isolated from a nosocomial environment.</title>
        <authorList>
            <person name="Tiago I."/>
            <person name="Alarico S."/>
            <person name="Pereira S.G."/>
            <person name="Coelho C."/>
            <person name="Maranha A."/>
            <person name="Empadinhas N."/>
        </authorList>
    </citation>
    <scope>NUCLEOTIDE SEQUENCE [LARGE SCALE GENOMIC DNA]</scope>
    <source>
        <strain evidence="1 2">24AIII</strain>
    </source>
</reference>
<comment type="caution">
    <text evidence="1">The sequence shown here is derived from an EMBL/GenBank/DDBJ whole genome shotgun (WGS) entry which is preliminary data.</text>
</comment>
<organism evidence="1 2">
    <name type="scientific">Mycolicibacterium mucogenicum</name>
    <name type="common">Mycobacterium mucogenicum</name>
    <dbReference type="NCBI Taxonomy" id="56689"/>
    <lineage>
        <taxon>Bacteria</taxon>
        <taxon>Bacillati</taxon>
        <taxon>Actinomycetota</taxon>
        <taxon>Actinomycetes</taxon>
        <taxon>Mycobacteriales</taxon>
        <taxon>Mycobacteriaceae</taxon>
        <taxon>Mycolicibacterium</taxon>
    </lineage>
</organism>
<dbReference type="AlphaFoldDB" id="A0A4R5WK63"/>
<dbReference type="EMBL" id="SDLO01000005">
    <property type="protein sequence ID" value="TDK91249.1"/>
    <property type="molecule type" value="Genomic_DNA"/>
</dbReference>
<dbReference type="RefSeq" id="WP_133426210.1">
    <property type="nucleotide sequence ID" value="NZ_SDLO01000005.1"/>
</dbReference>